<dbReference type="AlphaFoldDB" id="A0A4P7CRG1"/>
<dbReference type="EMBL" id="CP038148">
    <property type="protein sequence ID" value="QBQ98435.1"/>
    <property type="molecule type" value="Genomic_DNA"/>
</dbReference>
<sequence length="131" mass="14281">MRRLALAASGVFLAAVLVCSQGAAARSQAPDDAGASPGTVSVGELPREAVNTLSLIGAGGPYPFEKDGVVFGNYERQLPRHRRGYYHEYTVPTPRAHNRGARRIVCGGPLRQTDNCYYTDDHYASFRRIVE</sequence>
<dbReference type="Gene3D" id="3.10.450.30">
    <property type="entry name" value="Microbial ribonucleases"/>
    <property type="match status" value="1"/>
</dbReference>
<feature type="chain" id="PRO_5020516433" evidence="3">
    <location>
        <begin position="26"/>
        <end position="131"/>
    </location>
</feature>
<accession>A0A4P7CRG1</accession>
<organism evidence="4 5">
    <name type="scientific">Paraburkholderia pallida</name>
    <dbReference type="NCBI Taxonomy" id="2547399"/>
    <lineage>
        <taxon>Bacteria</taxon>
        <taxon>Pseudomonadati</taxon>
        <taxon>Pseudomonadota</taxon>
        <taxon>Betaproteobacteria</taxon>
        <taxon>Burkholderiales</taxon>
        <taxon>Burkholderiaceae</taxon>
        <taxon>Paraburkholderia</taxon>
    </lineage>
</organism>
<dbReference type="Pfam" id="PF00545">
    <property type="entry name" value="Ribonuclease"/>
    <property type="match status" value="1"/>
</dbReference>
<dbReference type="InterPro" id="IPR000026">
    <property type="entry name" value="N1-like"/>
</dbReference>
<evidence type="ECO:0000256" key="3">
    <source>
        <dbReference type="SAM" id="SignalP"/>
    </source>
</evidence>
<proteinExistence type="predicted"/>
<dbReference type="SUPFAM" id="SSF53933">
    <property type="entry name" value="Microbial ribonucleases"/>
    <property type="match status" value="1"/>
</dbReference>
<evidence type="ECO:0000313" key="5">
    <source>
        <dbReference type="Proteomes" id="UP000295727"/>
    </source>
</evidence>
<dbReference type="KEGG" id="ppai:E1956_00870"/>
<keyword evidence="2" id="KW-0378">Hydrolase</keyword>
<dbReference type="GO" id="GO:0004521">
    <property type="term" value="F:RNA endonuclease activity"/>
    <property type="evidence" value="ECO:0007669"/>
    <property type="project" value="InterPro"/>
</dbReference>
<dbReference type="OrthoDB" id="5326845at2"/>
<dbReference type="Proteomes" id="UP000295727">
    <property type="component" value="Chromosome 1"/>
</dbReference>
<evidence type="ECO:0000256" key="1">
    <source>
        <dbReference type="ARBA" id="ARBA00022722"/>
    </source>
</evidence>
<dbReference type="CDD" id="cd00607">
    <property type="entry name" value="RNase_Sa"/>
    <property type="match status" value="1"/>
</dbReference>
<feature type="signal peptide" evidence="3">
    <location>
        <begin position="1"/>
        <end position="25"/>
    </location>
</feature>
<dbReference type="RefSeq" id="WP_134750233.1">
    <property type="nucleotide sequence ID" value="NZ_CP038148.1"/>
</dbReference>
<keyword evidence="3" id="KW-0732">Signal</keyword>
<keyword evidence="5" id="KW-1185">Reference proteome</keyword>
<keyword evidence="1" id="KW-0540">Nuclease</keyword>
<reference evidence="4 5" key="1">
    <citation type="submission" date="2019-03" db="EMBL/GenBank/DDBJ databases">
        <title>Paraburkholderia sp. 7MH5, isolated from subtropical forest soil.</title>
        <authorList>
            <person name="Gao Z.-H."/>
            <person name="Qiu L.-H."/>
        </authorList>
    </citation>
    <scope>NUCLEOTIDE SEQUENCE [LARGE SCALE GENOMIC DNA]</scope>
    <source>
        <strain evidence="4 5">7MH5</strain>
    </source>
</reference>
<dbReference type="GO" id="GO:0016787">
    <property type="term" value="F:hydrolase activity"/>
    <property type="evidence" value="ECO:0007669"/>
    <property type="project" value="UniProtKB-KW"/>
</dbReference>
<dbReference type="InterPro" id="IPR016191">
    <property type="entry name" value="Ribonuclease/ribotoxin"/>
</dbReference>
<protein>
    <submittedName>
        <fullName evidence="4">Ribonuclease</fullName>
    </submittedName>
</protein>
<name>A0A4P7CRG1_9BURK</name>
<evidence type="ECO:0000313" key="4">
    <source>
        <dbReference type="EMBL" id="QBQ98435.1"/>
    </source>
</evidence>
<evidence type="ECO:0000256" key="2">
    <source>
        <dbReference type="ARBA" id="ARBA00022801"/>
    </source>
</evidence>
<gene>
    <name evidence="4" type="ORF">E1956_00870</name>
</gene>
<dbReference type="GO" id="GO:0003723">
    <property type="term" value="F:RNA binding"/>
    <property type="evidence" value="ECO:0007669"/>
    <property type="project" value="InterPro"/>
</dbReference>